<keyword evidence="3" id="KW-1185">Reference proteome</keyword>
<proteinExistence type="predicted"/>
<sequence length="89" mass="9645">MGPGHVGEDCAMAPLGPQQNWAQGASNSPHGPWTAAYGPWTVGHQNLKMAKNGHTSSLHHFHHKIQKKAQMDIKSFLSKKHSSKGQGPE</sequence>
<evidence type="ECO:0000313" key="2">
    <source>
        <dbReference type="EMBL" id="MBW0490334.1"/>
    </source>
</evidence>
<comment type="caution">
    <text evidence="2">The sequence shown here is derived from an EMBL/GenBank/DDBJ whole genome shotgun (WGS) entry which is preliminary data.</text>
</comment>
<dbReference type="AlphaFoldDB" id="A0A9Q3CS34"/>
<evidence type="ECO:0000313" key="3">
    <source>
        <dbReference type="Proteomes" id="UP000765509"/>
    </source>
</evidence>
<protein>
    <submittedName>
        <fullName evidence="2">Uncharacterized protein</fullName>
    </submittedName>
</protein>
<feature type="compositionally biased region" description="Polar residues" evidence="1">
    <location>
        <begin position="17"/>
        <end position="29"/>
    </location>
</feature>
<name>A0A9Q3CS34_9BASI</name>
<dbReference type="Proteomes" id="UP000765509">
    <property type="component" value="Unassembled WGS sequence"/>
</dbReference>
<dbReference type="EMBL" id="AVOT02010529">
    <property type="protein sequence ID" value="MBW0490334.1"/>
    <property type="molecule type" value="Genomic_DNA"/>
</dbReference>
<gene>
    <name evidence="2" type="ORF">O181_030049</name>
</gene>
<evidence type="ECO:0000256" key="1">
    <source>
        <dbReference type="SAM" id="MobiDB-lite"/>
    </source>
</evidence>
<reference evidence="2" key="1">
    <citation type="submission" date="2021-03" db="EMBL/GenBank/DDBJ databases">
        <title>Draft genome sequence of rust myrtle Austropuccinia psidii MF-1, a brazilian biotype.</title>
        <authorList>
            <person name="Quecine M.C."/>
            <person name="Pachon D.M.R."/>
            <person name="Bonatelli M.L."/>
            <person name="Correr F.H."/>
            <person name="Franceschini L.M."/>
            <person name="Leite T.F."/>
            <person name="Margarido G.R.A."/>
            <person name="Almeida C.A."/>
            <person name="Ferrarezi J.A."/>
            <person name="Labate C.A."/>
        </authorList>
    </citation>
    <scope>NUCLEOTIDE SEQUENCE</scope>
    <source>
        <strain evidence="2">MF-1</strain>
    </source>
</reference>
<feature type="region of interest" description="Disordered" evidence="1">
    <location>
        <begin position="1"/>
        <end position="34"/>
    </location>
</feature>
<accession>A0A9Q3CS34</accession>
<organism evidence="2 3">
    <name type="scientific">Austropuccinia psidii MF-1</name>
    <dbReference type="NCBI Taxonomy" id="1389203"/>
    <lineage>
        <taxon>Eukaryota</taxon>
        <taxon>Fungi</taxon>
        <taxon>Dikarya</taxon>
        <taxon>Basidiomycota</taxon>
        <taxon>Pucciniomycotina</taxon>
        <taxon>Pucciniomycetes</taxon>
        <taxon>Pucciniales</taxon>
        <taxon>Sphaerophragmiaceae</taxon>
        <taxon>Austropuccinia</taxon>
    </lineage>
</organism>